<dbReference type="AlphaFoldDB" id="A0A645DH50"/>
<organism evidence="1">
    <name type="scientific">bioreactor metagenome</name>
    <dbReference type="NCBI Taxonomy" id="1076179"/>
    <lineage>
        <taxon>unclassified sequences</taxon>
        <taxon>metagenomes</taxon>
        <taxon>ecological metagenomes</taxon>
    </lineage>
</organism>
<dbReference type="EMBL" id="VSSQ01036170">
    <property type="protein sequence ID" value="MPM88571.1"/>
    <property type="molecule type" value="Genomic_DNA"/>
</dbReference>
<accession>A0A645DH50</accession>
<reference evidence="1" key="1">
    <citation type="submission" date="2019-08" db="EMBL/GenBank/DDBJ databases">
        <authorList>
            <person name="Kucharzyk K."/>
            <person name="Murdoch R.W."/>
            <person name="Higgins S."/>
            <person name="Loffler F."/>
        </authorList>
    </citation>
    <scope>NUCLEOTIDE SEQUENCE</scope>
</reference>
<gene>
    <name evidence="1" type="ORF">SDC9_135675</name>
</gene>
<comment type="caution">
    <text evidence="1">The sequence shown here is derived from an EMBL/GenBank/DDBJ whole genome shotgun (WGS) entry which is preliminary data.</text>
</comment>
<proteinExistence type="predicted"/>
<evidence type="ECO:0000313" key="1">
    <source>
        <dbReference type="EMBL" id="MPM88571.1"/>
    </source>
</evidence>
<name>A0A645DH50_9ZZZZ</name>
<sequence length="73" mass="8479">MRGWNMREQGPNPYPFCRCNPSLPSRRAMRGYYAEDMSIFSVNEAEYLKGTAEYLKGQLDAVNKRLKDIDKAE</sequence>
<protein>
    <submittedName>
        <fullName evidence="1">Uncharacterized protein</fullName>
    </submittedName>
</protein>